<proteinExistence type="predicted"/>
<sequence>MGSSKSLAVVSVTPETLNISERYGRQESRFLLLQADEVVENLEIISLDLERTDGQQILPATAIQTQIPATQLQANEVVKVPLQVDLAKATNHGQFQGMLLVKYEGGQHLIPLTVNVQARPWWPAVILLVGVLIGTSLSDYRSQGLNRDELTLAVGKLRTQVRIDQSLAADQSIPEVFTRRIQTYLVDVEVSLANQDWSKAKAQLTMAQGVWNAWKRESENWLAELDYYQTLKMEVESIGEGIFYGKALQANLRDLYRQIPDSKQSSRLQEKLNSIRQQVDRFHQGEARIKLLSQSEGQFSNPAEKSKWKLAIQNLRQKLHALEPTSKEAFDNWLDETQTVEKDLVDTSQSLDLSAQEIMKARTFQEVGAAKMPPPPTTNPPSLPKLAKIAQWRLRIFNYSSRGVAIIFLSWAGFSELYVNQPTFGNQPLSDYFALLAWGFGAEVTRESVSKVLKNLGVSGDNDTTGSNDSTDGEEAVIS</sequence>
<dbReference type="EMBL" id="JADEXP010000255">
    <property type="protein sequence ID" value="MBE9069270.1"/>
    <property type="molecule type" value="Genomic_DNA"/>
</dbReference>
<feature type="region of interest" description="Disordered" evidence="1">
    <location>
        <begin position="456"/>
        <end position="479"/>
    </location>
</feature>
<dbReference type="Proteomes" id="UP000615026">
    <property type="component" value="Unassembled WGS sequence"/>
</dbReference>
<evidence type="ECO:0000256" key="1">
    <source>
        <dbReference type="SAM" id="MobiDB-lite"/>
    </source>
</evidence>
<evidence type="ECO:0000313" key="2">
    <source>
        <dbReference type="EMBL" id="MBE9069270.1"/>
    </source>
</evidence>
<comment type="caution">
    <text evidence="2">The sequence shown here is derived from an EMBL/GenBank/DDBJ whole genome shotgun (WGS) entry which is preliminary data.</text>
</comment>
<feature type="compositionally biased region" description="Low complexity" evidence="1">
    <location>
        <begin position="459"/>
        <end position="470"/>
    </location>
</feature>
<dbReference type="AlphaFoldDB" id="A0A928ZXL4"/>
<reference evidence="2" key="1">
    <citation type="submission" date="2020-10" db="EMBL/GenBank/DDBJ databases">
        <authorList>
            <person name="Castelo-Branco R."/>
            <person name="Eusebio N."/>
            <person name="Adriana R."/>
            <person name="Vieira A."/>
            <person name="Brugerolle De Fraissinette N."/>
            <person name="Rezende De Castro R."/>
            <person name="Schneider M.P."/>
            <person name="Vasconcelos V."/>
            <person name="Leao P.N."/>
        </authorList>
    </citation>
    <scope>NUCLEOTIDE SEQUENCE</scope>
    <source>
        <strain evidence="2">LEGE 11479</strain>
    </source>
</reference>
<gene>
    <name evidence="2" type="ORF">IQ260_21745</name>
</gene>
<accession>A0A928ZXL4</accession>
<organism evidence="2 3">
    <name type="scientific">Leptolyngbya cf. ectocarpi LEGE 11479</name>
    <dbReference type="NCBI Taxonomy" id="1828722"/>
    <lineage>
        <taxon>Bacteria</taxon>
        <taxon>Bacillati</taxon>
        <taxon>Cyanobacteriota</taxon>
        <taxon>Cyanophyceae</taxon>
        <taxon>Leptolyngbyales</taxon>
        <taxon>Leptolyngbyaceae</taxon>
        <taxon>Leptolyngbya group</taxon>
        <taxon>Leptolyngbya</taxon>
    </lineage>
</organism>
<protein>
    <submittedName>
        <fullName evidence="2">Uncharacterized protein</fullName>
    </submittedName>
</protein>
<evidence type="ECO:0000313" key="3">
    <source>
        <dbReference type="Proteomes" id="UP000615026"/>
    </source>
</evidence>
<name>A0A928ZXL4_LEPEC</name>
<keyword evidence="3" id="KW-1185">Reference proteome</keyword>